<comment type="caution">
    <text evidence="1">The sequence shown here is derived from an EMBL/GenBank/DDBJ whole genome shotgun (WGS) entry which is preliminary data.</text>
</comment>
<dbReference type="STRING" id="54914.AV540_22875"/>
<organism evidence="1 2">
    <name type="scientific">Brevibacillus parabrevis</name>
    <dbReference type="NCBI Taxonomy" id="54914"/>
    <lineage>
        <taxon>Bacteria</taxon>
        <taxon>Bacillati</taxon>
        <taxon>Bacillota</taxon>
        <taxon>Bacilli</taxon>
        <taxon>Bacillales</taxon>
        <taxon>Paenibacillaceae</taxon>
        <taxon>Brevibacillus</taxon>
    </lineage>
</organism>
<protein>
    <recommendedName>
        <fullName evidence="3">Transposase IS204/IS1001/IS1096/IS1165 zinc-finger domain-containing protein</fullName>
    </recommendedName>
</protein>
<evidence type="ECO:0000313" key="2">
    <source>
        <dbReference type="Proteomes" id="UP000316882"/>
    </source>
</evidence>
<evidence type="ECO:0000313" key="1">
    <source>
        <dbReference type="EMBL" id="GEB31358.1"/>
    </source>
</evidence>
<sequence>MKPVWNFFIIPVIKCNGCGHEKLHKTDHKDQMFKDMIDGQVIEIEVRRQRYRCPMCGSKEWDKVVGASSYSKKSKRLIDWEKQLVKAQQKRE</sequence>
<proteinExistence type="predicted"/>
<name>A0A4Y3PJD4_BREPA</name>
<dbReference type="Proteomes" id="UP000316882">
    <property type="component" value="Unassembled WGS sequence"/>
</dbReference>
<keyword evidence="2" id="KW-1185">Reference proteome</keyword>
<dbReference type="GeneID" id="87610952"/>
<gene>
    <name evidence="1" type="ORF">BPA01_09380</name>
</gene>
<evidence type="ECO:0008006" key="3">
    <source>
        <dbReference type="Google" id="ProtNLM"/>
    </source>
</evidence>
<accession>A0A4Y3PJD4</accession>
<dbReference type="AlphaFoldDB" id="A0A4Y3PJD4"/>
<dbReference type="EMBL" id="BJMH01000003">
    <property type="protein sequence ID" value="GEB31358.1"/>
    <property type="molecule type" value="Genomic_DNA"/>
</dbReference>
<reference evidence="1 2" key="1">
    <citation type="submission" date="2019-06" db="EMBL/GenBank/DDBJ databases">
        <title>Whole genome shotgun sequence of Brevibacillus parabrevis NBRC 12334.</title>
        <authorList>
            <person name="Hosoyama A."/>
            <person name="Uohara A."/>
            <person name="Ohji S."/>
            <person name="Ichikawa N."/>
        </authorList>
    </citation>
    <scope>NUCLEOTIDE SEQUENCE [LARGE SCALE GENOMIC DNA]</scope>
    <source>
        <strain evidence="1 2">NBRC 12334</strain>
    </source>
</reference>
<dbReference type="RefSeq" id="WP_122962621.1">
    <property type="nucleotide sequence ID" value="NZ_BJMH01000003.1"/>
</dbReference>